<sequence>MRVLNFSGNRQTTQIPDASGAPNLEELCFADCENLIKIDKSVGLLSKLKIFDVQGCQKLRRLPSLALPSLEKLYLSGCSSLVSFPEIQGKMKKLRQLSLIDTCIKELPYSIYNLSGLQLLELRHSGIILLPSSIFMLRELNALDLWECECLLAYEGDDIEQVSLVLSSNATSLDFSTCNISDEFLQIFLPQFPNVQVLNLSYCNFTILPECISECRFLEILYLNECKNLQEIRGIPPNIEILYAMHNTSMSYSSRMTLLNKEFHEDGGDKAFILPGTEVPDWFELQSDGQPISFWFRNKFPALSLCVLFNQRLTNHRELRIGVRLIIKGNNNFEELFNETLNIVSHLHHVYICSMKQVTFAADVDEMLLKNGWNKAVISLYHYNIFVPRELEDLGSMQIGVHVIEKRSNMQDIRFSDPDTHIQYSPILLNSRWLSQGKYHLLNQETSTVTVQGLQEQKNLTRIDHKKLKGHKKVNKAKREGTMLNINSMQDIVILTSEASNDKNMTPKSWSYMSCEPWDPRHESLPLDSLDPMLWESWGPVTQPQGSWNPSVARESWNSIDCEGTDTTNQLVSSKEITMSDSDSEMTRLSHRTAKWKLWLCGLFSSSMSSSSSSLRERLL</sequence>
<dbReference type="InterPro" id="IPR032675">
    <property type="entry name" value="LRR_dom_sf"/>
</dbReference>
<reference evidence="3 4" key="1">
    <citation type="submission" date="2019-01" db="EMBL/GenBank/DDBJ databases">
        <title>Sequencing of cultivated peanut Arachis hypogaea provides insights into genome evolution and oil improvement.</title>
        <authorList>
            <person name="Chen X."/>
        </authorList>
    </citation>
    <scope>NUCLEOTIDE SEQUENCE [LARGE SCALE GENOMIC DNA]</scope>
    <source>
        <strain evidence="4">cv. Fuhuasheng</strain>
        <tissue evidence="3">Leaves</tissue>
    </source>
</reference>
<protein>
    <recommendedName>
        <fullName evidence="2">Disease resistance protein RPS4B/Roq1-like leucine-rich repeats domain-containing protein</fullName>
    </recommendedName>
</protein>
<dbReference type="Gene3D" id="3.80.10.10">
    <property type="entry name" value="Ribonuclease Inhibitor"/>
    <property type="match status" value="2"/>
</dbReference>
<proteinExistence type="predicted"/>
<dbReference type="PANTHER" id="PTHR47186">
    <property type="entry name" value="LEUCINE-RICH REPEAT-CONTAINING PROTEIN 57"/>
    <property type="match status" value="1"/>
</dbReference>
<feature type="domain" description="Disease resistance protein RPS4B/Roq1-like leucine-rich repeats" evidence="2">
    <location>
        <begin position="67"/>
        <end position="245"/>
    </location>
</feature>
<dbReference type="EMBL" id="SDMP01000005">
    <property type="protein sequence ID" value="RYR57997.1"/>
    <property type="molecule type" value="Genomic_DNA"/>
</dbReference>
<accession>A0A445D446</accession>
<organism evidence="3 4">
    <name type="scientific">Arachis hypogaea</name>
    <name type="common">Peanut</name>
    <dbReference type="NCBI Taxonomy" id="3818"/>
    <lineage>
        <taxon>Eukaryota</taxon>
        <taxon>Viridiplantae</taxon>
        <taxon>Streptophyta</taxon>
        <taxon>Embryophyta</taxon>
        <taxon>Tracheophyta</taxon>
        <taxon>Spermatophyta</taxon>
        <taxon>Magnoliopsida</taxon>
        <taxon>eudicotyledons</taxon>
        <taxon>Gunneridae</taxon>
        <taxon>Pentapetalae</taxon>
        <taxon>rosids</taxon>
        <taxon>fabids</taxon>
        <taxon>Fabales</taxon>
        <taxon>Fabaceae</taxon>
        <taxon>Papilionoideae</taxon>
        <taxon>50 kb inversion clade</taxon>
        <taxon>dalbergioids sensu lato</taxon>
        <taxon>Dalbergieae</taxon>
        <taxon>Pterocarpus clade</taxon>
        <taxon>Arachis</taxon>
    </lineage>
</organism>
<comment type="caution">
    <text evidence="3">The sequence shown here is derived from an EMBL/GenBank/DDBJ whole genome shotgun (WGS) entry which is preliminary data.</text>
</comment>
<dbReference type="Pfam" id="PF23286">
    <property type="entry name" value="LRR_13"/>
    <property type="match status" value="1"/>
</dbReference>
<dbReference type="Proteomes" id="UP000289738">
    <property type="component" value="Chromosome A05"/>
</dbReference>
<evidence type="ECO:0000313" key="3">
    <source>
        <dbReference type="EMBL" id="RYR57997.1"/>
    </source>
</evidence>
<dbReference type="PANTHER" id="PTHR47186:SF3">
    <property type="entry name" value="OS09G0267800 PROTEIN"/>
    <property type="match status" value="1"/>
</dbReference>
<evidence type="ECO:0000259" key="2">
    <source>
        <dbReference type="Pfam" id="PF23286"/>
    </source>
</evidence>
<dbReference type="InterPro" id="IPR058546">
    <property type="entry name" value="RPS4B/Roq1-like_LRR"/>
</dbReference>
<evidence type="ECO:0000313" key="4">
    <source>
        <dbReference type="Proteomes" id="UP000289738"/>
    </source>
</evidence>
<keyword evidence="4" id="KW-1185">Reference proteome</keyword>
<gene>
    <name evidence="3" type="ORF">Ahy_A05g023660</name>
</gene>
<name>A0A445D446_ARAHY</name>
<dbReference type="AlphaFoldDB" id="A0A445D446"/>
<keyword evidence="1" id="KW-0611">Plant defense</keyword>
<dbReference type="SUPFAM" id="SSF52058">
    <property type="entry name" value="L domain-like"/>
    <property type="match status" value="1"/>
</dbReference>
<evidence type="ECO:0000256" key="1">
    <source>
        <dbReference type="ARBA" id="ARBA00022821"/>
    </source>
</evidence>